<dbReference type="EMBL" id="OKRB01000102">
    <property type="protein sequence ID" value="SPE24195.1"/>
    <property type="molecule type" value="Genomic_DNA"/>
</dbReference>
<accession>A0A2N9LM78</accession>
<dbReference type="AlphaFoldDB" id="A0A2N9LM78"/>
<keyword evidence="1" id="KW-1133">Transmembrane helix</keyword>
<organism evidence="2 3">
    <name type="scientific">Candidatus Sulfuritelmatomonas gaucii</name>
    <dbReference type="NCBI Taxonomy" id="2043161"/>
    <lineage>
        <taxon>Bacteria</taxon>
        <taxon>Pseudomonadati</taxon>
        <taxon>Acidobacteriota</taxon>
        <taxon>Terriglobia</taxon>
        <taxon>Terriglobales</taxon>
        <taxon>Acidobacteriaceae</taxon>
        <taxon>Candidatus Sulfuritelmatomonas</taxon>
    </lineage>
</organism>
<sequence>MGRKKLVILIVIAAGAVIGAALWLSVRHWRPRWSVVQGAVFRQDKDARKEVPIAGVHITATHGNVSLTTESDASGYFRVAFPESVLPGQMVDITFRHRDYEALDVQVPIRFRSSLRQLVIAAMAPIPAAESISAEHPSTVVSNIRVRYTVNSSSDQNIGSEVRTFQVDNRANVPCRHQAPCSPDGFWKASTNSVTLDAGAGNEFRDARASCIAGPCPFALIDPSGFANGGRTIVVSAMDWSDTATFLVQAEVFHTSIVSIVRDSYPVEFGNTLTFTLPQTAEGVSLDADISGVQIVFPLGPDLYLSWATCSIRTGSDRDKSTLYQCRLKPGFQF</sequence>
<evidence type="ECO:0000313" key="3">
    <source>
        <dbReference type="Proteomes" id="UP000239735"/>
    </source>
</evidence>
<name>A0A2N9LM78_9BACT</name>
<evidence type="ECO:0000256" key="1">
    <source>
        <dbReference type="SAM" id="Phobius"/>
    </source>
</evidence>
<proteinExistence type="predicted"/>
<feature type="transmembrane region" description="Helical" evidence="1">
    <location>
        <begin position="6"/>
        <end position="24"/>
    </location>
</feature>
<dbReference type="Proteomes" id="UP000239735">
    <property type="component" value="Unassembled WGS sequence"/>
</dbReference>
<protein>
    <recommendedName>
        <fullName evidence="4">Carboxypeptidase regulatory-like domain-containing protein</fullName>
    </recommendedName>
</protein>
<keyword evidence="1" id="KW-0472">Membrane</keyword>
<gene>
    <name evidence="2" type="ORF">SBA5_440004</name>
</gene>
<evidence type="ECO:0000313" key="2">
    <source>
        <dbReference type="EMBL" id="SPE24195.1"/>
    </source>
</evidence>
<reference evidence="3" key="1">
    <citation type="submission" date="2018-02" db="EMBL/GenBank/DDBJ databases">
        <authorList>
            <person name="Hausmann B."/>
        </authorList>
    </citation>
    <scope>NUCLEOTIDE SEQUENCE [LARGE SCALE GENOMIC DNA]</scope>
    <source>
        <strain evidence="3">Peat soil MAG SbA5</strain>
    </source>
</reference>
<evidence type="ECO:0008006" key="4">
    <source>
        <dbReference type="Google" id="ProtNLM"/>
    </source>
</evidence>
<keyword evidence="1" id="KW-0812">Transmembrane</keyword>
<dbReference type="OrthoDB" id="109934at2"/>